<keyword evidence="2" id="KW-0547">Nucleotide-binding</keyword>
<dbReference type="AlphaFoldDB" id="A0A8W8MV41"/>
<dbReference type="InterPro" id="IPR043129">
    <property type="entry name" value="ATPase_NBD"/>
</dbReference>
<evidence type="ECO:0000256" key="1">
    <source>
        <dbReference type="ARBA" id="ARBA00007381"/>
    </source>
</evidence>
<organism evidence="4 5">
    <name type="scientific">Magallana gigas</name>
    <name type="common">Pacific oyster</name>
    <name type="synonym">Crassostrea gigas</name>
    <dbReference type="NCBI Taxonomy" id="29159"/>
    <lineage>
        <taxon>Eukaryota</taxon>
        <taxon>Metazoa</taxon>
        <taxon>Spiralia</taxon>
        <taxon>Lophotrochozoa</taxon>
        <taxon>Mollusca</taxon>
        <taxon>Bivalvia</taxon>
        <taxon>Autobranchia</taxon>
        <taxon>Pteriomorphia</taxon>
        <taxon>Ostreida</taxon>
        <taxon>Ostreoidea</taxon>
        <taxon>Ostreidae</taxon>
        <taxon>Magallana</taxon>
    </lineage>
</organism>
<proteinExistence type="inferred from homology"/>
<dbReference type="CDD" id="cd10229">
    <property type="entry name" value="ASKHA_NBD_HSP70_HSPA12"/>
    <property type="match status" value="2"/>
</dbReference>
<evidence type="ECO:0000313" key="5">
    <source>
        <dbReference type="Proteomes" id="UP000005408"/>
    </source>
</evidence>
<name>A0A8W8MV41_MAGGI</name>
<dbReference type="PANTHER" id="PTHR14187:SF5">
    <property type="entry name" value="HEAT SHOCK 70 KDA PROTEIN 12A"/>
    <property type="match status" value="1"/>
</dbReference>
<accession>A0A8W8MV41</accession>
<keyword evidence="3" id="KW-0067">ATP-binding</keyword>
<sequence>MAGKDYLVVVAIDIGSSFSGYAYKFRTDDPKNQTMGIMCPQWISSNNKASGKTASSLLLNPDGSFNSFGFDAEDVYNEMWRKYHDEEFHHEKFPGKLPKDWFLFKNFKMELYGKEIMRRSMRIKDETGKSFSLRAVFKESIRFLKEHALGAITRQEDVFPTDVFWVLTIPSIWSEPAKQFMRKAAEEAGILGESLTLALEPEAAALFTKEQELIRHTEEERVKLVPFVPNSKFMVVDLGGGTGDITVYEVQDNHTLHEINMATGGAWGGNRINDAFLGIWKDILQNEFKECFQTHPEEGLELQQNFETKKRSTGERTGREFLVIALPECLRRIPEYKRKLEGSTKYPGIQVRRGKVEFPLQMIQDLFKESIRDITSQISHLLLINSVDAIILVGGLSESTLVFKSIKDSFESSVKVLNPPECGLSVLKGAVLFGFKPQQISKRVSRYSYGFSISKPFDPVLHNNERDRVHKYYDNLEDVFSAIVRAGDSVLPNEVRDYKCRPAEHGPEFSLVEFYATQDCNPKYVKEPESFFPECCCHHIGDIKIEHGRRDNLENNEINVQVVFGFTQLDVTAECTISGMRRQDQKTFIGGVCVRLYNTEVLLINERQMAAQNFQVVVAIDIGSAFSGYAYKFRTDNKKDYTKKIICPIWRNNSNMACGKTSSSLLLNPDGTFNSFGFNAEDVYTAMCRKFIAGSFHDDKFPAKDPKDWYLFRNFKMELYEKEIMQKDMKIKDTTGKPFSMRTVFRESIAFFKKHALNAITRQTTVLPSDVFWVLTIPAIWSEPAKQFMRTAAEEAGIPAESLILALEPEAAALFTKDQELIRQSKDGKVNLVPFVPKSKFMVVDLGGGTGDITVHEVQDDHTLHEINMATGGPWGGNRINEAFLGIWKDILQNEYLECSKNFPDEILELQQNFERQKRNIGEETQKQYLFIRLPECLREVDDIKAKLQGSKKYSGIRYARGKVEFPLQMIEDLFKEPIRDITNQISKLIKNNAVDAIILAGGFSESTFVYKSIKNSFESSVIVLSPPECSLSVLKGAVLYGFHPEQISKRVSRYSYGFSISKPFDPVLHCSGRDTIHKYNDKLEDVFLPIVRAGDSVLPNEMREYKCRPADFCSNFALVEFYGTLDKDPKYVNDPELFIPEIPCKHIGDIKVEYGDKSNLDNNEILVKVVFGFTQLSVSAECSIAGEKKQVNAHFELLK</sequence>
<comment type="similarity">
    <text evidence="1">Belongs to the heat shock protein 70 family.</text>
</comment>
<evidence type="ECO:0000313" key="4">
    <source>
        <dbReference type="EnsemblMetazoa" id="G35195.1:cds"/>
    </source>
</evidence>
<dbReference type="EnsemblMetazoa" id="G35195.1">
    <property type="protein sequence ID" value="G35195.1:cds"/>
    <property type="gene ID" value="G35195"/>
</dbReference>
<dbReference type="Gene3D" id="3.30.420.40">
    <property type="match status" value="4"/>
</dbReference>
<reference evidence="4" key="1">
    <citation type="submission" date="2022-08" db="UniProtKB">
        <authorList>
            <consortium name="EnsemblMetazoa"/>
        </authorList>
    </citation>
    <scope>IDENTIFICATION</scope>
    <source>
        <strain evidence="4">05x7-T-G4-1.051#20</strain>
    </source>
</reference>
<dbReference type="PANTHER" id="PTHR14187">
    <property type="entry name" value="ALPHA KINASE/ELONGATION FACTOR 2 KINASE"/>
    <property type="match status" value="1"/>
</dbReference>
<keyword evidence="5" id="KW-1185">Reference proteome</keyword>
<evidence type="ECO:0008006" key="6">
    <source>
        <dbReference type="Google" id="ProtNLM"/>
    </source>
</evidence>
<dbReference type="InterPro" id="IPR013126">
    <property type="entry name" value="Hsp_70_fam"/>
</dbReference>
<dbReference type="GO" id="GO:0140662">
    <property type="term" value="F:ATP-dependent protein folding chaperone"/>
    <property type="evidence" value="ECO:0007669"/>
    <property type="project" value="InterPro"/>
</dbReference>
<evidence type="ECO:0000256" key="3">
    <source>
        <dbReference type="ARBA" id="ARBA00022840"/>
    </source>
</evidence>
<evidence type="ECO:0000256" key="2">
    <source>
        <dbReference type="ARBA" id="ARBA00022741"/>
    </source>
</evidence>
<dbReference type="Pfam" id="PF00012">
    <property type="entry name" value="HSP70"/>
    <property type="match status" value="1"/>
</dbReference>
<protein>
    <recommendedName>
        <fullName evidence="6">Heat shock 70 kDa protein 12B</fullName>
    </recommendedName>
</protein>
<dbReference type="Proteomes" id="UP000005408">
    <property type="component" value="Unassembled WGS sequence"/>
</dbReference>
<dbReference type="SUPFAM" id="SSF53067">
    <property type="entry name" value="Actin-like ATPase domain"/>
    <property type="match status" value="4"/>
</dbReference>
<dbReference type="GO" id="GO:0005524">
    <property type="term" value="F:ATP binding"/>
    <property type="evidence" value="ECO:0007669"/>
    <property type="project" value="UniProtKB-KW"/>
</dbReference>